<dbReference type="SUPFAM" id="SSF55729">
    <property type="entry name" value="Acyl-CoA N-acyltransferases (Nat)"/>
    <property type="match status" value="1"/>
</dbReference>
<dbReference type="InterPro" id="IPR000182">
    <property type="entry name" value="GNAT_dom"/>
</dbReference>
<sequence length="166" mass="19751">MKFIEIMKQNKPAIQELSNLATTILKEHYDPIIGARQNDYMIKKFQSVDALTKQFEQNYHYYFVCDEVDEKVGFVGYYPRENDLYLSKFYLKKNHRGKGIAKEMFEFIKNQAKQLDYSTIVLNVNKNNAVAIRAYEKLGMIKIDQEKIDIGNSYYMDDYVYQYLIK</sequence>
<reference evidence="5" key="1">
    <citation type="journal article" date="2019" name="Int. J. Syst. Evol. Microbiol.">
        <title>The Global Catalogue of Microorganisms (GCM) 10K type strain sequencing project: providing services to taxonomists for standard genome sequencing and annotation.</title>
        <authorList>
            <consortium name="The Broad Institute Genomics Platform"/>
            <consortium name="The Broad Institute Genome Sequencing Center for Infectious Disease"/>
            <person name="Wu L."/>
            <person name="Ma J."/>
        </authorList>
    </citation>
    <scope>NUCLEOTIDE SEQUENCE [LARGE SCALE GENOMIC DNA]</scope>
    <source>
        <strain evidence="5">JCM 17250</strain>
    </source>
</reference>
<evidence type="ECO:0000313" key="5">
    <source>
        <dbReference type="Proteomes" id="UP001501734"/>
    </source>
</evidence>
<dbReference type="Pfam" id="PF00583">
    <property type="entry name" value="Acetyltransf_1"/>
    <property type="match status" value="1"/>
</dbReference>
<evidence type="ECO:0000256" key="2">
    <source>
        <dbReference type="ARBA" id="ARBA00023315"/>
    </source>
</evidence>
<dbReference type="CDD" id="cd04301">
    <property type="entry name" value="NAT_SF"/>
    <property type="match status" value="1"/>
</dbReference>
<accession>A0ABP7VP07</accession>
<evidence type="ECO:0000313" key="4">
    <source>
        <dbReference type="EMBL" id="GAA4071411.1"/>
    </source>
</evidence>
<keyword evidence="5" id="KW-1185">Reference proteome</keyword>
<organism evidence="4 5">
    <name type="scientific">Amphibacillus indicireducens</name>
    <dbReference type="NCBI Taxonomy" id="1076330"/>
    <lineage>
        <taxon>Bacteria</taxon>
        <taxon>Bacillati</taxon>
        <taxon>Bacillota</taxon>
        <taxon>Bacilli</taxon>
        <taxon>Bacillales</taxon>
        <taxon>Bacillaceae</taxon>
        <taxon>Amphibacillus</taxon>
    </lineage>
</organism>
<keyword evidence="2" id="KW-0012">Acyltransferase</keyword>
<comment type="caution">
    <text evidence="4">The sequence shown here is derived from an EMBL/GenBank/DDBJ whole genome shotgun (WGS) entry which is preliminary data.</text>
</comment>
<feature type="domain" description="N-acetyltransferase" evidence="3">
    <location>
        <begin position="15"/>
        <end position="161"/>
    </location>
</feature>
<protein>
    <recommendedName>
        <fullName evidence="3">N-acetyltransferase domain-containing protein</fullName>
    </recommendedName>
</protein>
<dbReference type="PROSITE" id="PS51186">
    <property type="entry name" value="GNAT"/>
    <property type="match status" value="1"/>
</dbReference>
<evidence type="ECO:0000259" key="3">
    <source>
        <dbReference type="PROSITE" id="PS51186"/>
    </source>
</evidence>
<dbReference type="RefSeq" id="WP_344912065.1">
    <property type="nucleotide sequence ID" value="NZ_BAABDL010000085.1"/>
</dbReference>
<dbReference type="InterPro" id="IPR016181">
    <property type="entry name" value="Acyl_CoA_acyltransferase"/>
</dbReference>
<dbReference type="EMBL" id="BAABDL010000085">
    <property type="protein sequence ID" value="GAA4071411.1"/>
    <property type="molecule type" value="Genomic_DNA"/>
</dbReference>
<dbReference type="PANTHER" id="PTHR43420">
    <property type="entry name" value="ACETYLTRANSFERASE"/>
    <property type="match status" value="1"/>
</dbReference>
<keyword evidence="1" id="KW-0808">Transferase</keyword>
<proteinExistence type="predicted"/>
<dbReference type="Proteomes" id="UP001501734">
    <property type="component" value="Unassembled WGS sequence"/>
</dbReference>
<name>A0ABP7VP07_9BACI</name>
<dbReference type="Gene3D" id="3.40.630.30">
    <property type="match status" value="1"/>
</dbReference>
<evidence type="ECO:0000256" key="1">
    <source>
        <dbReference type="ARBA" id="ARBA00022679"/>
    </source>
</evidence>
<dbReference type="InterPro" id="IPR050680">
    <property type="entry name" value="YpeA/RimI_acetyltransf"/>
</dbReference>
<gene>
    <name evidence="4" type="ORF">GCM10022410_16320</name>
</gene>